<accession>A0A9J5WBQ3</accession>
<dbReference type="InterPro" id="IPR044287">
    <property type="entry name" value="SGS3"/>
</dbReference>
<keyword evidence="2" id="KW-1185">Reference proteome</keyword>
<name>A0A9J5WBQ3_SOLCO</name>
<protein>
    <submittedName>
        <fullName evidence="1">Uncharacterized protein</fullName>
    </submittedName>
</protein>
<dbReference type="PANTHER" id="PTHR46602">
    <property type="entry name" value="PROTEIN SUPPRESSOR OF GENE SILENCING 3"/>
    <property type="match status" value="1"/>
</dbReference>
<sequence>MGNQELHDYFISYVAFKDVCHSYCLPHHLNISLLVIKSTIMGYMKASLLCEQRKRDMDNFIKNSHEKSRLKLEMRLYNGSFLSLDKQSLQEY</sequence>
<dbReference type="GO" id="GO:0031047">
    <property type="term" value="P:regulatory ncRNA-mediated gene silencing"/>
    <property type="evidence" value="ECO:0007669"/>
    <property type="project" value="InterPro"/>
</dbReference>
<dbReference type="PANTHER" id="PTHR46602:SF1">
    <property type="entry name" value="PROTEIN SUPPRESSOR OF GENE SILENCING 3"/>
    <property type="match status" value="1"/>
</dbReference>
<evidence type="ECO:0000313" key="2">
    <source>
        <dbReference type="Proteomes" id="UP000824120"/>
    </source>
</evidence>
<proteinExistence type="predicted"/>
<dbReference type="EMBL" id="JACXVP010000012">
    <property type="protein sequence ID" value="KAG5572743.1"/>
    <property type="molecule type" value="Genomic_DNA"/>
</dbReference>
<dbReference type="AlphaFoldDB" id="A0A9J5WBQ3"/>
<comment type="caution">
    <text evidence="1">The sequence shown here is derived from an EMBL/GenBank/DDBJ whole genome shotgun (WGS) entry which is preliminary data.</text>
</comment>
<organism evidence="1 2">
    <name type="scientific">Solanum commersonii</name>
    <name type="common">Commerson's wild potato</name>
    <name type="synonym">Commerson's nightshade</name>
    <dbReference type="NCBI Taxonomy" id="4109"/>
    <lineage>
        <taxon>Eukaryota</taxon>
        <taxon>Viridiplantae</taxon>
        <taxon>Streptophyta</taxon>
        <taxon>Embryophyta</taxon>
        <taxon>Tracheophyta</taxon>
        <taxon>Spermatophyta</taxon>
        <taxon>Magnoliopsida</taxon>
        <taxon>eudicotyledons</taxon>
        <taxon>Gunneridae</taxon>
        <taxon>Pentapetalae</taxon>
        <taxon>asterids</taxon>
        <taxon>lamiids</taxon>
        <taxon>Solanales</taxon>
        <taxon>Solanaceae</taxon>
        <taxon>Solanoideae</taxon>
        <taxon>Solaneae</taxon>
        <taxon>Solanum</taxon>
    </lineage>
</organism>
<dbReference type="GO" id="GO:0051607">
    <property type="term" value="P:defense response to virus"/>
    <property type="evidence" value="ECO:0007669"/>
    <property type="project" value="InterPro"/>
</dbReference>
<reference evidence="1 2" key="1">
    <citation type="submission" date="2020-09" db="EMBL/GenBank/DDBJ databases">
        <title>De no assembly of potato wild relative species, Solanum commersonii.</title>
        <authorList>
            <person name="Cho K."/>
        </authorList>
    </citation>
    <scope>NUCLEOTIDE SEQUENCE [LARGE SCALE GENOMIC DNA]</scope>
    <source>
        <strain evidence="1">LZ3.2</strain>
        <tissue evidence="1">Leaf</tissue>
    </source>
</reference>
<evidence type="ECO:0000313" key="1">
    <source>
        <dbReference type="EMBL" id="KAG5572743.1"/>
    </source>
</evidence>
<gene>
    <name evidence="1" type="ORF">H5410_062509</name>
</gene>
<dbReference type="Proteomes" id="UP000824120">
    <property type="component" value="Chromosome 12"/>
</dbReference>